<dbReference type="Gene3D" id="1.10.238.10">
    <property type="entry name" value="EF-hand"/>
    <property type="match status" value="1"/>
</dbReference>
<gene>
    <name evidence="1" type="ORF">PPERSA_01735</name>
</gene>
<organism evidence="1 2">
    <name type="scientific">Pseudocohnilembus persalinus</name>
    <name type="common">Ciliate</name>
    <dbReference type="NCBI Taxonomy" id="266149"/>
    <lineage>
        <taxon>Eukaryota</taxon>
        <taxon>Sar</taxon>
        <taxon>Alveolata</taxon>
        <taxon>Ciliophora</taxon>
        <taxon>Intramacronucleata</taxon>
        <taxon>Oligohymenophorea</taxon>
        <taxon>Scuticociliatia</taxon>
        <taxon>Philasterida</taxon>
        <taxon>Pseudocohnilembidae</taxon>
        <taxon>Pseudocohnilembus</taxon>
    </lineage>
</organism>
<dbReference type="SUPFAM" id="SSF47473">
    <property type="entry name" value="EF-hand"/>
    <property type="match status" value="1"/>
</dbReference>
<dbReference type="AlphaFoldDB" id="A0A0V0R153"/>
<protein>
    <recommendedName>
        <fullName evidence="3">EF-hand domain-containing protein</fullName>
    </recommendedName>
</protein>
<dbReference type="Proteomes" id="UP000054937">
    <property type="component" value="Unassembled WGS sequence"/>
</dbReference>
<accession>A0A0V0R153</accession>
<proteinExistence type="predicted"/>
<evidence type="ECO:0008006" key="3">
    <source>
        <dbReference type="Google" id="ProtNLM"/>
    </source>
</evidence>
<dbReference type="InParanoid" id="A0A0V0R153"/>
<comment type="caution">
    <text evidence="1">The sequence shown here is derived from an EMBL/GenBank/DDBJ whole genome shotgun (WGS) entry which is preliminary data.</text>
</comment>
<evidence type="ECO:0000313" key="2">
    <source>
        <dbReference type="Proteomes" id="UP000054937"/>
    </source>
</evidence>
<dbReference type="OrthoDB" id="306212at2759"/>
<dbReference type="EMBL" id="LDAU01000066">
    <property type="protein sequence ID" value="KRX08274.1"/>
    <property type="molecule type" value="Genomic_DNA"/>
</dbReference>
<dbReference type="OMA" id="YHDQPYP"/>
<keyword evidence="2" id="KW-1185">Reference proteome</keyword>
<dbReference type="InterPro" id="IPR011992">
    <property type="entry name" value="EF-hand-dom_pair"/>
</dbReference>
<name>A0A0V0R153_PSEPJ</name>
<reference evidence="1 2" key="1">
    <citation type="journal article" date="2015" name="Sci. Rep.">
        <title>Genome of the facultative scuticociliatosis pathogen Pseudocohnilembus persalinus provides insight into its virulence through horizontal gene transfer.</title>
        <authorList>
            <person name="Xiong J."/>
            <person name="Wang G."/>
            <person name="Cheng J."/>
            <person name="Tian M."/>
            <person name="Pan X."/>
            <person name="Warren A."/>
            <person name="Jiang C."/>
            <person name="Yuan D."/>
            <person name="Miao W."/>
        </authorList>
    </citation>
    <scope>NUCLEOTIDE SEQUENCE [LARGE SCALE GENOMIC DNA]</scope>
    <source>
        <strain evidence="1">36N120E</strain>
    </source>
</reference>
<sequence length="369" mass="44010">MTHKRLHAKNPIIRLEQAIHVSIQLQKQYAIVHASQTPYNLNASSFQQPYPGAQTNQISKYQPYEQYKNSFNEPFYQNQTQSLTYFHPYEYQEAVRETAEKMRKQEQMRQNCKSQLYKPPLKPYKPDYIDVEEFASIFREMVMYEVKCEALRIQLALQPDFRVPVLWSIFDRSPVERGKLRNESLSWEDFQKGCRAFSVDPDPVDIKLLMSKYKNVGNQNGEKSYTNFDNISIDYQEFFAIFYPLSKGDLFDVKLNTQDTDSDRFFFRTNMLVERLIRMMLSQEDAFEYYRREIQRKGINLKVVYDKINQARDSQVNVDELRLFLVDYGLAVTKEDLQLFLMRFDKTNKGYFGRESFEREFTPKLGLKK</sequence>
<evidence type="ECO:0000313" key="1">
    <source>
        <dbReference type="EMBL" id="KRX08274.1"/>
    </source>
</evidence>